<evidence type="ECO:0000313" key="2">
    <source>
        <dbReference type="Proteomes" id="UP001500967"/>
    </source>
</evidence>
<dbReference type="Proteomes" id="UP001500967">
    <property type="component" value="Unassembled WGS sequence"/>
</dbReference>
<gene>
    <name evidence="1" type="ORF">GCM10009539_03800</name>
</gene>
<reference evidence="2" key="1">
    <citation type="journal article" date="2019" name="Int. J. Syst. Evol. Microbiol.">
        <title>The Global Catalogue of Microorganisms (GCM) 10K type strain sequencing project: providing services to taxonomists for standard genome sequencing and annotation.</title>
        <authorList>
            <consortium name="The Broad Institute Genomics Platform"/>
            <consortium name="The Broad Institute Genome Sequencing Center for Infectious Disease"/>
            <person name="Wu L."/>
            <person name="Ma J."/>
        </authorList>
    </citation>
    <scope>NUCLEOTIDE SEQUENCE [LARGE SCALE GENOMIC DNA]</scope>
    <source>
        <strain evidence="2">JCM 10425</strain>
    </source>
</reference>
<name>A0ABP3D2S1_9ACTN</name>
<keyword evidence="2" id="KW-1185">Reference proteome</keyword>
<sequence>MEPEQLSASPASLSGAAAELHDLAHDLKPGVFDLFLLDEAGEPRSHPDVDAAMRTFGEFARDQYQDVAALLVALSTRVSAAAGGYRDADLAAAAELTTLLATATYVPSSGRPD</sequence>
<dbReference type="RefSeq" id="WP_344646959.1">
    <property type="nucleotide sequence ID" value="NZ_BAAAGX010000003.1"/>
</dbReference>
<dbReference type="EMBL" id="BAAAGX010000003">
    <property type="protein sequence ID" value="GAA0221854.1"/>
    <property type="molecule type" value="Genomic_DNA"/>
</dbReference>
<organism evidence="1 2">
    <name type="scientific">Cryptosporangium japonicum</name>
    <dbReference type="NCBI Taxonomy" id="80872"/>
    <lineage>
        <taxon>Bacteria</taxon>
        <taxon>Bacillati</taxon>
        <taxon>Actinomycetota</taxon>
        <taxon>Actinomycetes</taxon>
        <taxon>Cryptosporangiales</taxon>
        <taxon>Cryptosporangiaceae</taxon>
        <taxon>Cryptosporangium</taxon>
    </lineage>
</organism>
<protein>
    <submittedName>
        <fullName evidence="1">Uncharacterized protein</fullName>
    </submittedName>
</protein>
<evidence type="ECO:0000313" key="1">
    <source>
        <dbReference type="EMBL" id="GAA0221854.1"/>
    </source>
</evidence>
<proteinExistence type="predicted"/>
<comment type="caution">
    <text evidence="1">The sequence shown here is derived from an EMBL/GenBank/DDBJ whole genome shotgun (WGS) entry which is preliminary data.</text>
</comment>
<accession>A0ABP3D2S1</accession>